<organism evidence="2 3">
    <name type="scientific">Saltatorellus ferox</name>
    <dbReference type="NCBI Taxonomy" id="2528018"/>
    <lineage>
        <taxon>Bacteria</taxon>
        <taxon>Pseudomonadati</taxon>
        <taxon>Planctomycetota</taxon>
        <taxon>Planctomycetia</taxon>
        <taxon>Planctomycetia incertae sedis</taxon>
        <taxon>Saltatorellus</taxon>
    </lineage>
</organism>
<accession>A0A518EL20</accession>
<proteinExistence type="predicted"/>
<evidence type="ECO:0000313" key="2">
    <source>
        <dbReference type="EMBL" id="QDV04795.1"/>
    </source>
</evidence>
<dbReference type="NCBIfam" id="TIGR02999">
    <property type="entry name" value="Sig-70_X6"/>
    <property type="match status" value="1"/>
</dbReference>
<sequence>MEPESPSPTNDLFHLVYGELRSLARGALSAQRANHTLQPTALVHEVWLKLANRFTEPESRGHFLAVASKAMRQVLQDHARAQRADKRGQRAMGVEVDGAAGGVTDGATTESAVDLIALEDALSLLGELNERHARIAELRILGGLTMPEIAGEVGVSLRTVETDWTIARAWLRTKL</sequence>
<dbReference type="EMBL" id="CP036434">
    <property type="protein sequence ID" value="QDV04795.1"/>
    <property type="molecule type" value="Genomic_DNA"/>
</dbReference>
<dbReference type="InterPro" id="IPR014284">
    <property type="entry name" value="RNA_pol_sigma-70_dom"/>
</dbReference>
<dbReference type="InterPro" id="IPR036388">
    <property type="entry name" value="WH-like_DNA-bd_sf"/>
</dbReference>
<feature type="domain" description="RNA polymerase sigma-70 ECF-like HTH" evidence="1">
    <location>
        <begin position="9"/>
        <end position="174"/>
    </location>
</feature>
<keyword evidence="3" id="KW-1185">Reference proteome</keyword>
<dbReference type="InterPro" id="IPR011517">
    <property type="entry name" value="RNA_pol_sigma70_ECF-like"/>
</dbReference>
<dbReference type="SUPFAM" id="SSF88659">
    <property type="entry name" value="Sigma3 and sigma4 domains of RNA polymerase sigma factors"/>
    <property type="match status" value="1"/>
</dbReference>
<dbReference type="OrthoDB" id="278371at2"/>
<dbReference type="InterPro" id="IPR053812">
    <property type="entry name" value="HTH_Sigma70_ECF-like"/>
</dbReference>
<protein>
    <submittedName>
        <fullName evidence="2">RNA polymerase sigma factor</fullName>
    </submittedName>
</protein>
<name>A0A518EL20_9BACT</name>
<evidence type="ECO:0000259" key="1">
    <source>
        <dbReference type="Pfam" id="PF07638"/>
    </source>
</evidence>
<dbReference type="GO" id="GO:0003700">
    <property type="term" value="F:DNA-binding transcription factor activity"/>
    <property type="evidence" value="ECO:0007669"/>
    <property type="project" value="InterPro"/>
</dbReference>
<reference evidence="2 3" key="1">
    <citation type="submission" date="2019-02" db="EMBL/GenBank/DDBJ databases">
        <title>Deep-cultivation of Planctomycetes and their phenomic and genomic characterization uncovers novel biology.</title>
        <authorList>
            <person name="Wiegand S."/>
            <person name="Jogler M."/>
            <person name="Boedeker C."/>
            <person name="Pinto D."/>
            <person name="Vollmers J."/>
            <person name="Rivas-Marin E."/>
            <person name="Kohn T."/>
            <person name="Peeters S.H."/>
            <person name="Heuer A."/>
            <person name="Rast P."/>
            <person name="Oberbeckmann S."/>
            <person name="Bunk B."/>
            <person name="Jeske O."/>
            <person name="Meyerdierks A."/>
            <person name="Storesund J.E."/>
            <person name="Kallscheuer N."/>
            <person name="Luecker S."/>
            <person name="Lage O.M."/>
            <person name="Pohl T."/>
            <person name="Merkel B.J."/>
            <person name="Hornburger P."/>
            <person name="Mueller R.-W."/>
            <person name="Bruemmer F."/>
            <person name="Labrenz M."/>
            <person name="Spormann A.M."/>
            <person name="Op den Camp H."/>
            <person name="Overmann J."/>
            <person name="Amann R."/>
            <person name="Jetten M.S.M."/>
            <person name="Mascher T."/>
            <person name="Medema M.H."/>
            <person name="Devos D.P."/>
            <person name="Kaster A.-K."/>
            <person name="Ovreas L."/>
            <person name="Rohde M."/>
            <person name="Galperin M.Y."/>
            <person name="Jogler C."/>
        </authorList>
    </citation>
    <scope>NUCLEOTIDE SEQUENCE [LARGE SCALE GENOMIC DNA]</scope>
    <source>
        <strain evidence="2 3">Poly30</strain>
    </source>
</reference>
<dbReference type="GO" id="GO:0006352">
    <property type="term" value="P:DNA-templated transcription initiation"/>
    <property type="evidence" value="ECO:0007669"/>
    <property type="project" value="InterPro"/>
</dbReference>
<dbReference type="NCBIfam" id="TIGR02937">
    <property type="entry name" value="sigma70-ECF"/>
    <property type="match status" value="1"/>
</dbReference>
<gene>
    <name evidence="2" type="ORF">Poly30_02880</name>
</gene>
<dbReference type="AlphaFoldDB" id="A0A518EL20"/>
<dbReference type="Pfam" id="PF07638">
    <property type="entry name" value="Sigma70_ECF"/>
    <property type="match status" value="1"/>
</dbReference>
<evidence type="ECO:0000313" key="3">
    <source>
        <dbReference type="Proteomes" id="UP000320390"/>
    </source>
</evidence>
<dbReference type="InterPro" id="IPR013324">
    <property type="entry name" value="RNA_pol_sigma_r3/r4-like"/>
</dbReference>
<dbReference type="Proteomes" id="UP000320390">
    <property type="component" value="Chromosome"/>
</dbReference>
<dbReference type="RefSeq" id="WP_145194240.1">
    <property type="nucleotide sequence ID" value="NZ_CP036434.1"/>
</dbReference>
<dbReference type="Gene3D" id="1.10.10.10">
    <property type="entry name" value="Winged helix-like DNA-binding domain superfamily/Winged helix DNA-binding domain"/>
    <property type="match status" value="1"/>
</dbReference>